<evidence type="ECO:0000256" key="1">
    <source>
        <dbReference type="SAM" id="MobiDB-lite"/>
    </source>
</evidence>
<dbReference type="RefSeq" id="XP_067919590.1">
    <property type="nucleotide sequence ID" value="XM_068068435.1"/>
</dbReference>
<protein>
    <submittedName>
        <fullName evidence="2">Ccaat-box dna-binding subunit related protein</fullName>
    </submittedName>
</protein>
<dbReference type="EMBL" id="MIGC01004606">
    <property type="protein sequence ID" value="PHJ17876.1"/>
    <property type="molecule type" value="Genomic_DNA"/>
</dbReference>
<name>A0A2C6KNA9_9APIC</name>
<dbReference type="GO" id="GO:0003677">
    <property type="term" value="F:DNA binding"/>
    <property type="evidence" value="ECO:0007669"/>
    <property type="project" value="UniProtKB-KW"/>
</dbReference>
<evidence type="ECO:0000313" key="2">
    <source>
        <dbReference type="EMBL" id="PHJ17876.1"/>
    </source>
</evidence>
<dbReference type="Proteomes" id="UP000221165">
    <property type="component" value="Unassembled WGS sequence"/>
</dbReference>
<feature type="compositionally biased region" description="Basic and acidic residues" evidence="1">
    <location>
        <begin position="34"/>
        <end position="66"/>
    </location>
</feature>
<feature type="non-terminal residue" evidence="2">
    <location>
        <position position="85"/>
    </location>
</feature>
<dbReference type="OrthoDB" id="10248617at2759"/>
<reference evidence="2 3" key="1">
    <citation type="journal article" date="2017" name="Int. J. Parasitol.">
        <title>The genome of the protozoan parasite Cystoisospora suis and a reverse vaccinology approach to identify vaccine candidates.</title>
        <authorList>
            <person name="Palmieri N."/>
            <person name="Shrestha A."/>
            <person name="Ruttkowski B."/>
            <person name="Beck T."/>
            <person name="Vogl C."/>
            <person name="Tomley F."/>
            <person name="Blake D.P."/>
            <person name="Joachim A."/>
        </authorList>
    </citation>
    <scope>NUCLEOTIDE SEQUENCE [LARGE SCALE GENOMIC DNA]</scope>
    <source>
        <strain evidence="2 3">Wien I</strain>
    </source>
</reference>
<evidence type="ECO:0000313" key="3">
    <source>
        <dbReference type="Proteomes" id="UP000221165"/>
    </source>
</evidence>
<gene>
    <name evidence="2" type="ORF">CSUI_008301</name>
</gene>
<dbReference type="VEuPathDB" id="ToxoDB:CSUI_008301"/>
<organism evidence="2 3">
    <name type="scientific">Cystoisospora suis</name>
    <dbReference type="NCBI Taxonomy" id="483139"/>
    <lineage>
        <taxon>Eukaryota</taxon>
        <taxon>Sar</taxon>
        <taxon>Alveolata</taxon>
        <taxon>Apicomplexa</taxon>
        <taxon>Conoidasida</taxon>
        <taxon>Coccidia</taxon>
        <taxon>Eucoccidiorida</taxon>
        <taxon>Eimeriorina</taxon>
        <taxon>Sarcocystidae</taxon>
        <taxon>Cystoisospora</taxon>
    </lineage>
</organism>
<sequence length="85" mass="9373">MFDQAGAKGLLLANLEVDGNLKMKFDGDSPAFPKGEEEVEDKKEGKGEEGDTGEIEKRKEEGEGEKKKKTLPPCIEAPVNYRFLS</sequence>
<feature type="region of interest" description="Disordered" evidence="1">
    <location>
        <begin position="22"/>
        <end position="72"/>
    </location>
</feature>
<dbReference type="AlphaFoldDB" id="A0A2C6KNA9"/>
<accession>A0A2C6KNA9</accession>
<dbReference type="GeneID" id="94431646"/>
<keyword evidence="3" id="KW-1185">Reference proteome</keyword>
<comment type="caution">
    <text evidence="2">The sequence shown here is derived from an EMBL/GenBank/DDBJ whole genome shotgun (WGS) entry which is preliminary data.</text>
</comment>
<proteinExistence type="predicted"/>
<keyword evidence="2" id="KW-0238">DNA-binding</keyword>